<gene>
    <name evidence="1" type="ORF">AMON00008_LOCUS26244</name>
</gene>
<organism evidence="1">
    <name type="scientific">Alexandrium monilatum</name>
    <dbReference type="NCBI Taxonomy" id="311494"/>
    <lineage>
        <taxon>Eukaryota</taxon>
        <taxon>Sar</taxon>
        <taxon>Alveolata</taxon>
        <taxon>Dinophyceae</taxon>
        <taxon>Gonyaulacales</taxon>
        <taxon>Pyrocystaceae</taxon>
        <taxon>Alexandrium</taxon>
    </lineage>
</organism>
<sequence length="754" mass="83465">MDNYPPLQCIGGGANLRAVGAQFMMSSPGAPGFAPGARGSHIAHRLEQLEHELMQLKSMRGQEEAPQYPPGPVLPDSGFMGMPPFSHNQSAHSAGAAGQPQTMCIPVPYPVHHQMPGTVATGPSTKEHDELLHAHRELLDSMQQQQMRHTQLLQSHTDLMKAHMDLLSKTLGQGSGTDKKKKLKNHPCLGVVRLDYNYPPAGGDTDCPASFAYDVFYRAVPGLTFELAQAGHFDETVERHFAEAIKHLEQRQVHAITGDCGFMMAFQVLARKIATKPVFMSSMVQCPAIAAAFRASDKLLILTANGESLKPQKEVLLHSCGFDVSEDRFIIKGCQDVPGFDAVAKGEAVPLDIVQPGIVKLTKDFLKAHPDIKGILLECTELPPYADALRAHTGLPVWDCITGADFYINAFKDNPRFGINDWQAEWDQEQEDYTFGQNLIEKDRSQLLNLKRDDTDKAKKKKHSRARALAHPTTKAKLEKTKRILQRKQSPILGVVRLDYNYPPAKGDIDCPGSYDYEVLFRCVPGLTFEMAQVGRMTHTVQQEFVKAIKWLEARGVSGITGDCGFMMAFQPIASEVASVPVFMSSMVQSPMVSVAFDKYDKILILTANSKTLKPQKDTLLKHCGFDVDDSRFVIYGCEDVPGFDAVSKGDKVDVEYVTPGMVKMVTDILEKEPTIRAILLECTELPPYSDALRHSTDLPVFDAITCADFYICARKDNPRFGLNQWQCDWDGVADEYELGDNLDSASTKFLVNG</sequence>
<name>A0A7S4QVH1_9DINO</name>
<reference evidence="1" key="1">
    <citation type="submission" date="2021-01" db="EMBL/GenBank/DDBJ databases">
        <authorList>
            <person name="Corre E."/>
            <person name="Pelletier E."/>
            <person name="Niang G."/>
            <person name="Scheremetjew M."/>
            <person name="Finn R."/>
            <person name="Kale V."/>
            <person name="Holt S."/>
            <person name="Cochrane G."/>
            <person name="Meng A."/>
            <person name="Brown T."/>
            <person name="Cohen L."/>
        </authorList>
    </citation>
    <scope>NUCLEOTIDE SEQUENCE</scope>
    <source>
        <strain evidence="1">CCMP3105</strain>
    </source>
</reference>
<evidence type="ECO:0000313" key="1">
    <source>
        <dbReference type="EMBL" id="CAE4595146.1"/>
    </source>
</evidence>
<proteinExistence type="predicted"/>
<protein>
    <submittedName>
        <fullName evidence="1">Uncharacterized protein</fullName>
    </submittedName>
</protein>
<dbReference type="AlphaFoldDB" id="A0A7S4QVH1"/>
<accession>A0A7S4QVH1</accession>
<dbReference type="EMBL" id="HBNR01038016">
    <property type="protein sequence ID" value="CAE4595146.1"/>
    <property type="molecule type" value="Transcribed_RNA"/>
</dbReference>